<keyword evidence="1" id="KW-1133">Transmembrane helix</keyword>
<feature type="transmembrane region" description="Helical" evidence="1">
    <location>
        <begin position="343"/>
        <end position="368"/>
    </location>
</feature>
<reference evidence="3" key="1">
    <citation type="journal article" date="2019" name="Int. J. Syst. Evol. Microbiol.">
        <title>The Global Catalogue of Microorganisms (GCM) 10K type strain sequencing project: providing services to taxonomists for standard genome sequencing and annotation.</title>
        <authorList>
            <consortium name="The Broad Institute Genomics Platform"/>
            <consortium name="The Broad Institute Genome Sequencing Center for Infectious Disease"/>
            <person name="Wu L."/>
            <person name="Ma J."/>
        </authorList>
    </citation>
    <scope>NUCLEOTIDE SEQUENCE [LARGE SCALE GENOMIC DNA]</scope>
    <source>
        <strain evidence="3">CECT 9128</strain>
    </source>
</reference>
<comment type="caution">
    <text evidence="2">The sequence shown here is derived from an EMBL/GenBank/DDBJ whole genome shotgun (WGS) entry which is preliminary data.</text>
</comment>
<proteinExistence type="predicted"/>
<feature type="transmembrane region" description="Helical" evidence="1">
    <location>
        <begin position="133"/>
        <end position="154"/>
    </location>
</feature>
<feature type="transmembrane region" description="Helical" evidence="1">
    <location>
        <begin position="208"/>
        <end position="229"/>
    </location>
</feature>
<dbReference type="Proteomes" id="UP001595793">
    <property type="component" value="Unassembled WGS sequence"/>
</dbReference>
<sequence>MLQLKKHINIALLYFLMVGAMGVLLRLFYVTPVLVNYRYIVHAHSHVALLGWVYLAISTIIYRMYFSEKVVDKAYQKIFLLTNMSILGMMFSFPFQGYALFSIIFSTLFLIASYLLAWFFLKKVPSNFKKSCSYWCVKAALCYMVLSSLGPWAVGGIMGTLGKSSIWYKLAIYFYLHFQYNGWFILALIGVLFFIAERVKIDIPKQKFFRFFWLINAGIVFSFFLSVLWLKPPAIFYWLAALGAMLQVAAFFEFFYIIKKIWKYLQDQLTVISALLLKISAGCLSIKILLQLFSALPFFAELSFKYTDFVIGYLHWTFLGVISLALFGFLNHFNFIKINRGQFWLYVTGFILSEGLIFYKGVFLWMRWGLLNNYFEILVGISALIPVSIGVILFQNLKRKATGDNEK</sequence>
<feature type="transmembrane region" description="Helical" evidence="1">
    <location>
        <begin position="235"/>
        <end position="257"/>
    </location>
</feature>
<accession>A0ABV8HGF2</accession>
<feature type="transmembrane region" description="Helical" evidence="1">
    <location>
        <begin position="78"/>
        <end position="95"/>
    </location>
</feature>
<dbReference type="RefSeq" id="WP_290237012.1">
    <property type="nucleotide sequence ID" value="NZ_JAUFPZ010000002.1"/>
</dbReference>
<protein>
    <recommendedName>
        <fullName evidence="4">Cytochrome C and Quinol oxidase polypeptide I</fullName>
    </recommendedName>
</protein>
<evidence type="ECO:0000313" key="3">
    <source>
        <dbReference type="Proteomes" id="UP001595793"/>
    </source>
</evidence>
<feature type="transmembrane region" description="Helical" evidence="1">
    <location>
        <begin position="310"/>
        <end position="331"/>
    </location>
</feature>
<organism evidence="2 3">
    <name type="scientific">Zunongwangia endophytica</name>
    <dbReference type="NCBI Taxonomy" id="1808945"/>
    <lineage>
        <taxon>Bacteria</taxon>
        <taxon>Pseudomonadati</taxon>
        <taxon>Bacteroidota</taxon>
        <taxon>Flavobacteriia</taxon>
        <taxon>Flavobacteriales</taxon>
        <taxon>Flavobacteriaceae</taxon>
        <taxon>Zunongwangia</taxon>
    </lineage>
</organism>
<evidence type="ECO:0000313" key="2">
    <source>
        <dbReference type="EMBL" id="MFC4029431.1"/>
    </source>
</evidence>
<feature type="transmembrane region" description="Helical" evidence="1">
    <location>
        <begin position="12"/>
        <end position="35"/>
    </location>
</feature>
<keyword evidence="3" id="KW-1185">Reference proteome</keyword>
<evidence type="ECO:0008006" key="4">
    <source>
        <dbReference type="Google" id="ProtNLM"/>
    </source>
</evidence>
<feature type="transmembrane region" description="Helical" evidence="1">
    <location>
        <begin position="174"/>
        <end position="196"/>
    </location>
</feature>
<evidence type="ECO:0000256" key="1">
    <source>
        <dbReference type="SAM" id="Phobius"/>
    </source>
</evidence>
<gene>
    <name evidence="2" type="ORF">ACFOS1_18580</name>
</gene>
<dbReference type="EMBL" id="JBHSAS010000033">
    <property type="protein sequence ID" value="MFC4029431.1"/>
    <property type="molecule type" value="Genomic_DNA"/>
</dbReference>
<keyword evidence="1" id="KW-0812">Transmembrane</keyword>
<name>A0ABV8HGF2_9FLAO</name>
<feature type="transmembrane region" description="Helical" evidence="1">
    <location>
        <begin position="101"/>
        <end position="121"/>
    </location>
</feature>
<feature type="transmembrane region" description="Helical" evidence="1">
    <location>
        <begin position="269"/>
        <end position="290"/>
    </location>
</feature>
<feature type="transmembrane region" description="Helical" evidence="1">
    <location>
        <begin position="47"/>
        <end position="66"/>
    </location>
</feature>
<feature type="transmembrane region" description="Helical" evidence="1">
    <location>
        <begin position="374"/>
        <end position="394"/>
    </location>
</feature>
<keyword evidence="1" id="KW-0472">Membrane</keyword>